<accession>A0A076G8P5</accession>
<protein>
    <submittedName>
        <fullName evidence="1">Uncharacterized protein</fullName>
    </submittedName>
</protein>
<name>A0A076G8P5_9CAUD</name>
<dbReference type="RefSeq" id="YP_009056326.1">
    <property type="nucleotide sequence ID" value="NC_024792.1"/>
</dbReference>
<sequence>MIGEQLKSSIAANKHKFEEAHENFVKELEEFKRNNLQPEYDRVQAILEQSVDKKNRS</sequence>
<dbReference type="Proteomes" id="UP000028664">
    <property type="component" value="Segment"/>
</dbReference>
<dbReference type="EMBL" id="KM051843">
    <property type="protein sequence ID" value="AII27958.1"/>
    <property type="molecule type" value="Genomic_DNA"/>
</dbReference>
<reference evidence="1 2" key="1">
    <citation type="submission" date="2014-06" db="EMBL/GenBank/DDBJ databases">
        <title>Bioinformatic genomic analysis of Bacillus phage Bobb.</title>
        <authorList>
            <person name="Lewis H.M.N."/>
            <person name="Temple L."/>
            <person name="Barth R.N."/>
            <person name="Bowles K.M."/>
            <person name="Churchin D.I."/>
            <person name="Scott-Croshaw C."/>
            <person name="Glasgow G.H."/>
            <person name="Gloe M.W."/>
            <person name="McGough T.M."/>
            <person name="Nutbrown S.A."/>
            <person name="Romulus S.R."/>
            <person name="Sanders K.A.M."/>
            <person name="Diachok C.R."/>
            <person name="Serigano J.P."/>
            <person name="Shin D."/>
            <person name="Suresh M.H."/>
            <person name="Conner A.R.N."/>
            <person name="Korba R.M."/>
            <person name="Livermore R.J."/>
            <person name="Rohlf M.B."/>
            <person name="Utterback S.D."/>
            <person name="Wilson V.E."/>
        </authorList>
    </citation>
    <scope>NUCLEOTIDE SEQUENCE [LARGE SCALE GENOMIC DNA]</scope>
</reference>
<evidence type="ECO:0000313" key="2">
    <source>
        <dbReference type="Proteomes" id="UP000028664"/>
    </source>
</evidence>
<keyword evidence="2" id="KW-1185">Reference proteome</keyword>
<proteinExistence type="predicted"/>
<dbReference type="GeneID" id="20283344"/>
<organism evidence="1 2">
    <name type="scientific">Bacillus phage Bobb</name>
    <dbReference type="NCBI Taxonomy" id="1527469"/>
    <lineage>
        <taxon>Viruses</taxon>
        <taxon>Duplodnaviria</taxon>
        <taxon>Heunggongvirae</taxon>
        <taxon>Uroviricota</taxon>
        <taxon>Caudoviricetes</taxon>
        <taxon>Herelleviridae</taxon>
        <taxon>Bastillevirinae</taxon>
        <taxon>Agatevirus</taxon>
        <taxon>Agatevirus bobb</taxon>
    </lineage>
</organism>
<dbReference type="KEGG" id="vg:20283344"/>
<evidence type="ECO:0000313" key="1">
    <source>
        <dbReference type="EMBL" id="AII27958.1"/>
    </source>
</evidence>